<dbReference type="eggNOG" id="ENOG5033CDW">
    <property type="taxonomic scope" value="Bacteria"/>
</dbReference>
<dbReference type="Proteomes" id="UP000003676">
    <property type="component" value="Unassembled WGS sequence"/>
</dbReference>
<evidence type="ECO:0000313" key="3">
    <source>
        <dbReference type="Proteomes" id="UP000003676"/>
    </source>
</evidence>
<feature type="region of interest" description="Disordered" evidence="1">
    <location>
        <begin position="1"/>
        <end position="22"/>
    </location>
</feature>
<evidence type="ECO:0000313" key="2">
    <source>
        <dbReference type="EMBL" id="EEB34507.1"/>
    </source>
</evidence>
<reference evidence="2 3" key="2">
    <citation type="submission" date="2008-10" db="EMBL/GenBank/DDBJ databases">
        <authorList>
            <person name="Fulton L."/>
            <person name="Clifton S."/>
            <person name="Fulton B."/>
            <person name="Xu J."/>
            <person name="Minx P."/>
            <person name="Pepin K.H."/>
            <person name="Johnson M."/>
            <person name="Bhonagiri V."/>
            <person name="Nash W.E."/>
            <person name="Mardis E.R."/>
            <person name="Wilson R.K."/>
        </authorList>
    </citation>
    <scope>NUCLEOTIDE SEQUENCE [LARGE SCALE GENOMIC DNA]</scope>
    <source>
        <strain evidence="2 3">ATCC 29098</strain>
    </source>
</reference>
<reference evidence="2 3" key="1">
    <citation type="submission" date="2008-10" db="EMBL/GenBank/DDBJ databases">
        <title>Draft genome sequence of Desulvovibrio piger (ATCC 29098).</title>
        <authorList>
            <person name="Sudarsanam P."/>
            <person name="Ley R."/>
            <person name="Guruge J."/>
            <person name="Turnbaugh P.J."/>
            <person name="Mahowald M."/>
            <person name="Liep D."/>
            <person name="Gordon J."/>
        </authorList>
    </citation>
    <scope>NUCLEOTIDE SEQUENCE [LARGE SCALE GENOMIC DNA]</scope>
    <source>
        <strain evidence="2 3">ATCC 29098</strain>
    </source>
</reference>
<comment type="caution">
    <text evidence="2">The sequence shown here is derived from an EMBL/GenBank/DDBJ whole genome shotgun (WGS) entry which is preliminary data.</text>
</comment>
<protein>
    <submittedName>
        <fullName evidence="2">Uncharacterized protein</fullName>
    </submittedName>
</protein>
<gene>
    <name evidence="2" type="ORF">DESPIG_00607</name>
</gene>
<organism evidence="2 3">
    <name type="scientific">Desulfovibrio piger ATCC 29098</name>
    <dbReference type="NCBI Taxonomy" id="411464"/>
    <lineage>
        <taxon>Bacteria</taxon>
        <taxon>Pseudomonadati</taxon>
        <taxon>Thermodesulfobacteriota</taxon>
        <taxon>Desulfovibrionia</taxon>
        <taxon>Desulfovibrionales</taxon>
        <taxon>Desulfovibrionaceae</taxon>
        <taxon>Desulfovibrio</taxon>
    </lineage>
</organism>
<name>B6WRC0_9BACT</name>
<dbReference type="AlphaFoldDB" id="B6WRC0"/>
<evidence type="ECO:0000256" key="1">
    <source>
        <dbReference type="SAM" id="MobiDB-lite"/>
    </source>
</evidence>
<proteinExistence type="predicted"/>
<dbReference type="HOGENOM" id="CLU_188261_1_0_7"/>
<dbReference type="EMBL" id="ABXU01000022">
    <property type="protein sequence ID" value="EEB34507.1"/>
    <property type="molecule type" value="Genomic_DNA"/>
</dbReference>
<accession>B6WRC0</accession>
<sequence length="90" mass="9876">MPSFGSEDPLFPETDSAKVSHKKENAMATIMPASELVRRAAAWLAEQRALYPEKSLAALLDEAGMRFNLNPLDAAALGRLFDPNTQEKSE</sequence>